<keyword evidence="1 2" id="KW-0694">RNA-binding</keyword>
<gene>
    <name evidence="5" type="ORF">FN846DRAFT_892336</name>
</gene>
<dbReference type="InParanoid" id="A0A5J5EPL0"/>
<dbReference type="GO" id="GO:0019843">
    <property type="term" value="F:rRNA binding"/>
    <property type="evidence" value="ECO:0007669"/>
    <property type="project" value="TreeGrafter"/>
</dbReference>
<protein>
    <recommendedName>
        <fullName evidence="4">RRM domain-containing protein</fullName>
    </recommendedName>
</protein>
<dbReference type="GO" id="GO:0005730">
    <property type="term" value="C:nucleolus"/>
    <property type="evidence" value="ECO:0007669"/>
    <property type="project" value="TreeGrafter"/>
</dbReference>
<dbReference type="SMART" id="SM00360">
    <property type="entry name" value="RRM"/>
    <property type="match status" value="1"/>
</dbReference>
<dbReference type="FunFam" id="3.30.70.330:FF:000376">
    <property type="entry name" value="Putative RNA binding protein"/>
    <property type="match status" value="1"/>
</dbReference>
<accession>A0A5J5EPL0</accession>
<sequence>MVSEQRHSNKRKHLSSKQEVPEATNVAEAKNETTIVADVNQGRRRKRKHREPKENDKDDDDDDVEVPQCAENTAFPSIITTDHDKRSTRFIAFIGNLPYTATKAAVEKHFASVEPTAVRLMTMKDDPSRCKGFAFVEFARYDKMELCLTKFHHSIFNDGISDARKINVELTAGGGGKSKTRKQKLRTKNEKLNEERKRSAADRAKDKVERIENAEDGMHPSRRRRLR</sequence>
<dbReference type="InterPro" id="IPR035979">
    <property type="entry name" value="RBD_domain_sf"/>
</dbReference>
<dbReference type="InterPro" id="IPR000504">
    <property type="entry name" value="RRM_dom"/>
</dbReference>
<proteinExistence type="predicted"/>
<evidence type="ECO:0000313" key="6">
    <source>
        <dbReference type="Proteomes" id="UP000326924"/>
    </source>
</evidence>
<keyword evidence="6" id="KW-1185">Reference proteome</keyword>
<feature type="domain" description="RRM" evidence="4">
    <location>
        <begin position="90"/>
        <end position="173"/>
    </location>
</feature>
<dbReference type="Pfam" id="PF00076">
    <property type="entry name" value="RRM_1"/>
    <property type="match status" value="1"/>
</dbReference>
<feature type="compositionally biased region" description="Basic and acidic residues" evidence="3">
    <location>
        <begin position="187"/>
        <end position="219"/>
    </location>
</feature>
<feature type="region of interest" description="Disordered" evidence="3">
    <location>
        <begin position="1"/>
        <end position="67"/>
    </location>
</feature>
<dbReference type="OrthoDB" id="167718at2759"/>
<name>A0A5J5EPL0_9PEZI</name>
<dbReference type="EMBL" id="VXIS01000162">
    <property type="protein sequence ID" value="KAA8899774.1"/>
    <property type="molecule type" value="Genomic_DNA"/>
</dbReference>
<evidence type="ECO:0000259" key="4">
    <source>
        <dbReference type="PROSITE" id="PS50102"/>
    </source>
</evidence>
<comment type="caution">
    <text evidence="5">The sequence shown here is derived from an EMBL/GenBank/DDBJ whole genome shotgun (WGS) entry which is preliminary data.</text>
</comment>
<evidence type="ECO:0000256" key="3">
    <source>
        <dbReference type="SAM" id="MobiDB-lite"/>
    </source>
</evidence>
<dbReference type="PROSITE" id="PS50102">
    <property type="entry name" value="RRM"/>
    <property type="match status" value="1"/>
</dbReference>
<evidence type="ECO:0000256" key="1">
    <source>
        <dbReference type="ARBA" id="ARBA00022884"/>
    </source>
</evidence>
<dbReference type="SUPFAM" id="SSF54928">
    <property type="entry name" value="RNA-binding domain, RBD"/>
    <property type="match status" value="1"/>
</dbReference>
<organism evidence="5 6">
    <name type="scientific">Sphaerosporella brunnea</name>
    <dbReference type="NCBI Taxonomy" id="1250544"/>
    <lineage>
        <taxon>Eukaryota</taxon>
        <taxon>Fungi</taxon>
        <taxon>Dikarya</taxon>
        <taxon>Ascomycota</taxon>
        <taxon>Pezizomycotina</taxon>
        <taxon>Pezizomycetes</taxon>
        <taxon>Pezizales</taxon>
        <taxon>Pyronemataceae</taxon>
        <taxon>Sphaerosporella</taxon>
    </lineage>
</organism>
<evidence type="ECO:0000313" key="5">
    <source>
        <dbReference type="EMBL" id="KAA8899774.1"/>
    </source>
</evidence>
<dbReference type="GO" id="GO:0042274">
    <property type="term" value="P:ribosomal small subunit biogenesis"/>
    <property type="evidence" value="ECO:0007669"/>
    <property type="project" value="TreeGrafter"/>
</dbReference>
<dbReference type="Gene3D" id="3.30.70.330">
    <property type="match status" value="1"/>
</dbReference>
<dbReference type="PANTHER" id="PTHR23236:SF51">
    <property type="entry name" value="NUCLEOLAR PROTEIN 6"/>
    <property type="match status" value="1"/>
</dbReference>
<dbReference type="PANTHER" id="PTHR23236">
    <property type="entry name" value="EUKARYOTIC TRANSLATION INITIATION FACTOR 4B/4H"/>
    <property type="match status" value="1"/>
</dbReference>
<feature type="region of interest" description="Disordered" evidence="3">
    <location>
        <begin position="171"/>
        <end position="227"/>
    </location>
</feature>
<dbReference type="Proteomes" id="UP000326924">
    <property type="component" value="Unassembled WGS sequence"/>
</dbReference>
<dbReference type="AlphaFoldDB" id="A0A5J5EPL0"/>
<reference evidence="5 6" key="1">
    <citation type="submission" date="2019-09" db="EMBL/GenBank/DDBJ databases">
        <title>Draft genome of the ectomycorrhizal ascomycete Sphaerosporella brunnea.</title>
        <authorList>
            <consortium name="DOE Joint Genome Institute"/>
            <person name="Benucci G.M."/>
            <person name="Marozzi G."/>
            <person name="Antonielli L."/>
            <person name="Sanchez S."/>
            <person name="Marco P."/>
            <person name="Wang X."/>
            <person name="Falini L.B."/>
            <person name="Barry K."/>
            <person name="Haridas S."/>
            <person name="Lipzen A."/>
            <person name="Labutti K."/>
            <person name="Grigoriev I.V."/>
            <person name="Murat C."/>
            <person name="Martin F."/>
            <person name="Albertini E."/>
            <person name="Donnini D."/>
            <person name="Bonito G."/>
        </authorList>
    </citation>
    <scope>NUCLEOTIDE SEQUENCE [LARGE SCALE GENOMIC DNA]</scope>
    <source>
        <strain evidence="5 6">Sb_GMNB300</strain>
    </source>
</reference>
<evidence type="ECO:0000256" key="2">
    <source>
        <dbReference type="PROSITE-ProRule" id="PRU00176"/>
    </source>
</evidence>
<dbReference type="InterPro" id="IPR012677">
    <property type="entry name" value="Nucleotide-bd_a/b_plait_sf"/>
</dbReference>